<dbReference type="PROSITE" id="PS50259">
    <property type="entry name" value="G_PROTEIN_RECEP_F3_4"/>
    <property type="match status" value="1"/>
</dbReference>
<dbReference type="FunFam" id="2.10.50.30:FF:000002">
    <property type="entry name" value="Vomeronasal 2 receptor, h1"/>
    <property type="match status" value="1"/>
</dbReference>
<dbReference type="InterPro" id="IPR017978">
    <property type="entry name" value="GPCR_3_C"/>
</dbReference>
<dbReference type="GO" id="GO:0004930">
    <property type="term" value="F:G protein-coupled receptor activity"/>
    <property type="evidence" value="ECO:0007669"/>
    <property type="project" value="UniProtKB-KW"/>
</dbReference>
<keyword evidence="7" id="KW-0297">G-protein coupled receptor</keyword>
<evidence type="ECO:0000313" key="14">
    <source>
        <dbReference type="Proteomes" id="UP001108280"/>
    </source>
</evidence>
<evidence type="ECO:0000256" key="1">
    <source>
        <dbReference type="ARBA" id="ARBA00004651"/>
    </source>
</evidence>
<dbReference type="PANTHER" id="PTHR24061:SF457">
    <property type="entry name" value="EC1-V2R PHEROMONE RECEPTOR PROTEIN-RELATED"/>
    <property type="match status" value="1"/>
</dbReference>
<keyword evidence="9" id="KW-0675">Receptor</keyword>
<evidence type="ECO:0000256" key="12">
    <source>
        <dbReference type="SAM" id="Phobius"/>
    </source>
</evidence>
<dbReference type="Pfam" id="PF00003">
    <property type="entry name" value="7tm_3"/>
    <property type="match status" value="1"/>
</dbReference>
<evidence type="ECO:0000256" key="11">
    <source>
        <dbReference type="ARBA" id="ARBA00023224"/>
    </source>
</evidence>
<dbReference type="GeneID" id="100752215"/>
<keyword evidence="14" id="KW-1185">Reference proteome</keyword>
<organism evidence="14 15">
    <name type="scientific">Cricetulus griseus</name>
    <name type="common">Chinese hamster</name>
    <name type="synonym">Cricetulus barabensis griseus</name>
    <dbReference type="NCBI Taxonomy" id="10029"/>
    <lineage>
        <taxon>Eukaryota</taxon>
        <taxon>Metazoa</taxon>
        <taxon>Chordata</taxon>
        <taxon>Craniata</taxon>
        <taxon>Vertebrata</taxon>
        <taxon>Euteleostomi</taxon>
        <taxon>Mammalia</taxon>
        <taxon>Eutheria</taxon>
        <taxon>Euarchontoglires</taxon>
        <taxon>Glires</taxon>
        <taxon>Rodentia</taxon>
        <taxon>Myomorpha</taxon>
        <taxon>Muroidea</taxon>
        <taxon>Cricetidae</taxon>
        <taxon>Cricetinae</taxon>
        <taxon>Cricetulus</taxon>
    </lineage>
</organism>
<dbReference type="InterPro" id="IPR038550">
    <property type="entry name" value="GPCR_3_9-Cys_sf"/>
</dbReference>
<protein>
    <submittedName>
        <fullName evidence="15">Vomeronasal type-2 receptor 116-like isoform X2</fullName>
    </submittedName>
</protein>
<dbReference type="OrthoDB" id="9570126at2759"/>
<dbReference type="Pfam" id="PF07562">
    <property type="entry name" value="NCD3G"/>
    <property type="match status" value="1"/>
</dbReference>
<feature type="transmembrane region" description="Helical" evidence="12">
    <location>
        <begin position="709"/>
        <end position="733"/>
    </location>
</feature>
<dbReference type="PANTHER" id="PTHR24061">
    <property type="entry name" value="CALCIUM-SENSING RECEPTOR-RELATED"/>
    <property type="match status" value="1"/>
</dbReference>
<dbReference type="RefSeq" id="XP_027244721.1">
    <property type="nucleotide sequence ID" value="XM_027388920.1"/>
</dbReference>
<evidence type="ECO:0000256" key="5">
    <source>
        <dbReference type="ARBA" id="ARBA00022729"/>
    </source>
</evidence>
<keyword evidence="11" id="KW-0807">Transducer</keyword>
<keyword evidence="6 12" id="KW-1133">Transmembrane helix</keyword>
<reference evidence="14" key="1">
    <citation type="journal article" date="2018" name="Biotechnol. Bioeng.">
        <title>A reference genome of the Chinese hamster based on a hybrid assembly strategy.</title>
        <authorList>
            <person name="Rupp O."/>
            <person name="MacDonald M.L."/>
            <person name="Li S."/>
            <person name="Dhiman H."/>
            <person name="Polson S."/>
            <person name="Griep S."/>
            <person name="Heffner K."/>
            <person name="Hernandez I."/>
            <person name="Brinkrolf K."/>
            <person name="Jadhav V."/>
            <person name="Samoudi M."/>
            <person name="Hao H."/>
            <person name="Kingham B."/>
            <person name="Goesmann A."/>
            <person name="Betenbaugh M.J."/>
            <person name="Lewis N.E."/>
            <person name="Borth N."/>
            <person name="Lee K.H."/>
        </authorList>
    </citation>
    <scope>NUCLEOTIDE SEQUENCE [LARGE SCALE GENOMIC DNA]</scope>
    <source>
        <strain evidence="14">17A/GY</strain>
    </source>
</reference>
<dbReference type="GO" id="GO:0005886">
    <property type="term" value="C:plasma membrane"/>
    <property type="evidence" value="ECO:0007669"/>
    <property type="project" value="UniProtKB-SubCell"/>
</dbReference>
<keyword evidence="4 12" id="KW-0812">Transmembrane</keyword>
<name>A0A9J7F1D1_CRIGR</name>
<evidence type="ECO:0000256" key="10">
    <source>
        <dbReference type="ARBA" id="ARBA00023180"/>
    </source>
</evidence>
<comment type="subcellular location">
    <subcellularLocation>
        <location evidence="1">Cell membrane</location>
        <topology evidence="1">Multi-pass membrane protein</topology>
    </subcellularLocation>
</comment>
<evidence type="ECO:0000256" key="2">
    <source>
        <dbReference type="ARBA" id="ARBA00007242"/>
    </source>
</evidence>
<evidence type="ECO:0000256" key="9">
    <source>
        <dbReference type="ARBA" id="ARBA00023170"/>
    </source>
</evidence>
<dbReference type="Gene3D" id="3.40.50.2300">
    <property type="match status" value="2"/>
</dbReference>
<evidence type="ECO:0000259" key="13">
    <source>
        <dbReference type="PROSITE" id="PS50259"/>
    </source>
</evidence>
<feature type="transmembrane region" description="Helical" evidence="12">
    <location>
        <begin position="551"/>
        <end position="576"/>
    </location>
</feature>
<dbReference type="InterPro" id="IPR011500">
    <property type="entry name" value="GPCR_3_9-Cys_dom"/>
</dbReference>
<feature type="transmembrane region" description="Helical" evidence="12">
    <location>
        <begin position="745"/>
        <end position="765"/>
    </location>
</feature>
<keyword evidence="8 12" id="KW-0472">Membrane</keyword>
<comment type="similarity">
    <text evidence="2">Belongs to the G-protein coupled receptor 3 family.</text>
</comment>
<feature type="transmembrane region" description="Helical" evidence="12">
    <location>
        <begin position="621"/>
        <end position="645"/>
    </location>
</feature>
<evidence type="ECO:0000256" key="7">
    <source>
        <dbReference type="ARBA" id="ARBA00023040"/>
    </source>
</evidence>
<feature type="transmembrane region" description="Helical" evidence="12">
    <location>
        <begin position="777"/>
        <end position="800"/>
    </location>
</feature>
<dbReference type="Gene3D" id="2.10.50.30">
    <property type="entry name" value="GPCR, family 3, nine cysteines domain"/>
    <property type="match status" value="1"/>
</dbReference>
<dbReference type="InterPro" id="IPR001828">
    <property type="entry name" value="ANF_lig-bd_rcpt"/>
</dbReference>
<reference evidence="14" key="2">
    <citation type="journal article" date="2020" name="Biotechnol. Bioeng.">
        <title>Chromosome-scale scaffolds for the Chinese hamster reference genome assembly to facilitate the study of the CHO epigenome.</title>
        <authorList>
            <person name="Hilliard W."/>
            <person name="MacDonald M."/>
            <person name="Lee K.H."/>
        </authorList>
    </citation>
    <scope>NUCLEOTIDE SEQUENCE [LARGE SCALE GENOMIC DNA]</scope>
    <source>
        <strain evidence="14">17A/GY</strain>
    </source>
</reference>
<dbReference type="FunFam" id="3.40.50.2300:FF:000024">
    <property type="entry name" value="Vomeronasal 2, receptor 73"/>
    <property type="match status" value="1"/>
</dbReference>
<dbReference type="InterPro" id="IPR000068">
    <property type="entry name" value="GPCR_3_Ca_sens_rcpt-rel"/>
</dbReference>
<accession>A0A9J7F1D1</accession>
<dbReference type="PRINTS" id="PR00248">
    <property type="entry name" value="GPCRMGR"/>
</dbReference>
<evidence type="ECO:0000256" key="6">
    <source>
        <dbReference type="ARBA" id="ARBA00022989"/>
    </source>
</evidence>
<dbReference type="AlphaFoldDB" id="A0A9J7F1D1"/>
<evidence type="ECO:0000313" key="15">
    <source>
        <dbReference type="RefSeq" id="XP_027244721.1"/>
    </source>
</evidence>
<proteinExistence type="inferred from homology"/>
<evidence type="ECO:0000256" key="3">
    <source>
        <dbReference type="ARBA" id="ARBA00022475"/>
    </source>
</evidence>
<evidence type="ECO:0000256" key="8">
    <source>
        <dbReference type="ARBA" id="ARBA00023136"/>
    </source>
</evidence>
<gene>
    <name evidence="15" type="primary">LOC100752215</name>
</gene>
<dbReference type="SUPFAM" id="SSF53822">
    <property type="entry name" value="Periplasmic binding protein-like I"/>
    <property type="match status" value="1"/>
</dbReference>
<dbReference type="Proteomes" id="UP001108280">
    <property type="component" value="Chromosome 1"/>
</dbReference>
<reference evidence="15" key="3">
    <citation type="submission" date="2025-08" db="UniProtKB">
        <authorList>
            <consortium name="RefSeq"/>
        </authorList>
    </citation>
    <scope>IDENTIFICATION</scope>
    <source>
        <strain evidence="15">17A/GY</strain>
        <tissue evidence="15">Liver</tissue>
    </source>
</reference>
<sequence length="825" mass="93811">MSVHSIISLLGFSLDDLSTDESGMLESPSIDIFKVKTYMFFLSFLFAIEEINRSSHILPNITLGLDVYNVAFIDADIIYHSLKWISGIDTMIPNYNCRKESKSVVLITGPAWTASALIGELLELYKIPQLTIGRYDPTMSSNIHLTSLYHIAPKDAYLAQAMIALILHFHWNWVGLYISEDERSIQFWYDFKAQIDKNSICAAFMEIVPISKLSASPDFKLGHYHQILKSSVNVIILYIDSDSLITLFYLIDHSLMTQKVWVMASPYHSSRIKQSILFDPFHGSLMFSHHHKEISGFRKFIHTVNPSKYPNDIYLAIFWSYFFDCSFSDSDCTILENCPLNASLEMLPYPVIDMAINEESYNLYNAVYAVAHVLHDLLLHQVEFQGLGGMKRLVHFPWKMHSFLRNIQPDHLDSNQVILDEKRKYVAEYDILNYCHFPTHFVHMLKIGMFSPFATPGHQLILHRDMIEWPLGFTETPQSLCSESCGLGFRKAHVEGKAICCFDCIPCTENEISNETNMEQCLRCADNQYANMQRIHCIKKHVTFLSYEDTLGMILTSLSLCFSGLTVSVLGVFVKHRDTPIVKANNRTLSYILLISLTLCFLCSLLFIGHPNTATCILQQTVFGVVFTVAISTVLAKTVTVVLAFRVTSPGRRMRWLLTSRVPNFIVPFCTLIQLLFIGIWLGTSPPFIEIDIHSEYDHIIIVCNKGSVTAFYCVLGYLGCLALGSFTLAFLVRNLPDTFNEAKFLTFSMLVFCSVWVTFLPVYQSTKGKSVVATEVISILASGAGLLGCIFLPKCYVILLRSERIYSYHCRNKKHFETKMSSET</sequence>
<dbReference type="PRINTS" id="PR01535">
    <property type="entry name" value="VOMERONASL2R"/>
</dbReference>
<dbReference type="Pfam" id="PF01094">
    <property type="entry name" value="ANF_receptor"/>
    <property type="match status" value="1"/>
</dbReference>
<feature type="transmembrane region" description="Helical" evidence="12">
    <location>
        <begin position="588"/>
        <end position="609"/>
    </location>
</feature>
<evidence type="ECO:0000256" key="4">
    <source>
        <dbReference type="ARBA" id="ARBA00022692"/>
    </source>
</evidence>
<keyword evidence="5" id="KW-0732">Signal</keyword>
<keyword evidence="10" id="KW-0325">Glycoprotein</keyword>
<dbReference type="InterPro" id="IPR028082">
    <property type="entry name" value="Peripla_BP_I"/>
</dbReference>
<dbReference type="InterPro" id="IPR004073">
    <property type="entry name" value="GPCR_3_vmron_rcpt_2"/>
</dbReference>
<feature type="domain" description="G-protein coupled receptors family 3 profile" evidence="13">
    <location>
        <begin position="551"/>
        <end position="815"/>
    </location>
</feature>
<dbReference type="CDD" id="cd15283">
    <property type="entry name" value="7tmC_V2R_pheromone"/>
    <property type="match status" value="1"/>
</dbReference>
<keyword evidence="3" id="KW-1003">Cell membrane</keyword>
<dbReference type="KEGG" id="cge:100752215"/>
<dbReference type="InterPro" id="IPR000337">
    <property type="entry name" value="GPCR_3"/>
</dbReference>
<feature type="transmembrane region" description="Helical" evidence="12">
    <location>
        <begin position="665"/>
        <end position="689"/>
    </location>
</feature>